<feature type="region of interest" description="Disordered" evidence="1">
    <location>
        <begin position="39"/>
        <end position="63"/>
    </location>
</feature>
<evidence type="ECO:0000313" key="5">
    <source>
        <dbReference type="Proteomes" id="UP000178248"/>
    </source>
</evidence>
<dbReference type="InterPro" id="IPR050570">
    <property type="entry name" value="Cell_wall_metabolism_enzyme"/>
</dbReference>
<gene>
    <name evidence="4" type="ORF">A3B30_02400</name>
</gene>
<dbReference type="PANTHER" id="PTHR21666:SF270">
    <property type="entry name" value="MUREIN HYDROLASE ACTIVATOR ENVC"/>
    <property type="match status" value="1"/>
</dbReference>
<evidence type="ECO:0000313" key="4">
    <source>
        <dbReference type="EMBL" id="OGY90756.1"/>
    </source>
</evidence>
<evidence type="ECO:0000256" key="1">
    <source>
        <dbReference type="SAM" id="MobiDB-lite"/>
    </source>
</evidence>
<organism evidence="4 5">
    <name type="scientific">Candidatus Komeilibacteria bacterium RIFCSPLOWO2_01_FULL_52_15</name>
    <dbReference type="NCBI Taxonomy" id="1798551"/>
    <lineage>
        <taxon>Bacteria</taxon>
        <taxon>Candidatus Komeiliibacteriota</taxon>
    </lineage>
</organism>
<dbReference type="CDD" id="cd12797">
    <property type="entry name" value="M23_peptidase"/>
    <property type="match status" value="1"/>
</dbReference>
<name>A0A1G2BPL5_9BACT</name>
<dbReference type="EMBL" id="MHKM01000036">
    <property type="protein sequence ID" value="OGY90756.1"/>
    <property type="molecule type" value="Genomic_DNA"/>
</dbReference>
<sequence length="237" mass="25976">MRVANKTSQILLYVFAGLLIVFLFYRSFRTDVQPNGTYDMNAPVPANNPTTTPSIENKPVAPEPPVQPAVALNDFVAPLSEAKARITKKPFGIKITPGTSPVQPERFSGYHSGVDFETSADEQDGDVQIRAVCTGELVVKRYATGYGGVAVQRCRIENQDVMIVYGHVRLTSIATQQGETLLAGDILGVLGKGYSSETDGERKHLHLGIHKGTTVNIRGYVQIQQELRDWIDAAQYL</sequence>
<keyword evidence="2" id="KW-1133">Transmembrane helix</keyword>
<evidence type="ECO:0000256" key="2">
    <source>
        <dbReference type="SAM" id="Phobius"/>
    </source>
</evidence>
<proteinExistence type="predicted"/>
<evidence type="ECO:0000259" key="3">
    <source>
        <dbReference type="Pfam" id="PF01551"/>
    </source>
</evidence>
<protein>
    <recommendedName>
        <fullName evidence="3">M23ase beta-sheet core domain-containing protein</fullName>
    </recommendedName>
</protein>
<dbReference type="GO" id="GO:0004222">
    <property type="term" value="F:metalloendopeptidase activity"/>
    <property type="evidence" value="ECO:0007669"/>
    <property type="project" value="TreeGrafter"/>
</dbReference>
<dbReference type="SUPFAM" id="SSF51261">
    <property type="entry name" value="Duplicated hybrid motif"/>
    <property type="match status" value="1"/>
</dbReference>
<dbReference type="AlphaFoldDB" id="A0A1G2BPL5"/>
<comment type="caution">
    <text evidence="4">The sequence shown here is derived from an EMBL/GenBank/DDBJ whole genome shotgun (WGS) entry which is preliminary data.</text>
</comment>
<dbReference type="Proteomes" id="UP000178248">
    <property type="component" value="Unassembled WGS sequence"/>
</dbReference>
<dbReference type="InterPro" id="IPR011055">
    <property type="entry name" value="Dup_hybrid_motif"/>
</dbReference>
<dbReference type="Gene3D" id="2.70.70.10">
    <property type="entry name" value="Glucose Permease (Domain IIA)"/>
    <property type="match status" value="1"/>
</dbReference>
<dbReference type="STRING" id="1798551.A3B30_02400"/>
<feature type="compositionally biased region" description="Low complexity" evidence="1">
    <location>
        <begin position="41"/>
        <end position="53"/>
    </location>
</feature>
<keyword evidence="2" id="KW-0472">Membrane</keyword>
<dbReference type="Pfam" id="PF01551">
    <property type="entry name" value="Peptidase_M23"/>
    <property type="match status" value="1"/>
</dbReference>
<keyword evidence="2" id="KW-0812">Transmembrane</keyword>
<dbReference type="PANTHER" id="PTHR21666">
    <property type="entry name" value="PEPTIDASE-RELATED"/>
    <property type="match status" value="1"/>
</dbReference>
<accession>A0A1G2BPL5</accession>
<feature type="domain" description="M23ase beta-sheet core" evidence="3">
    <location>
        <begin position="110"/>
        <end position="214"/>
    </location>
</feature>
<feature type="transmembrane region" description="Helical" evidence="2">
    <location>
        <begin position="10"/>
        <end position="28"/>
    </location>
</feature>
<reference evidence="4 5" key="1">
    <citation type="journal article" date="2016" name="Nat. Commun.">
        <title>Thousands of microbial genomes shed light on interconnected biogeochemical processes in an aquifer system.</title>
        <authorList>
            <person name="Anantharaman K."/>
            <person name="Brown C.T."/>
            <person name="Hug L.A."/>
            <person name="Sharon I."/>
            <person name="Castelle C.J."/>
            <person name="Probst A.J."/>
            <person name="Thomas B.C."/>
            <person name="Singh A."/>
            <person name="Wilkins M.J."/>
            <person name="Karaoz U."/>
            <person name="Brodie E.L."/>
            <person name="Williams K.H."/>
            <person name="Hubbard S.S."/>
            <person name="Banfield J.F."/>
        </authorList>
    </citation>
    <scope>NUCLEOTIDE SEQUENCE [LARGE SCALE GENOMIC DNA]</scope>
</reference>
<dbReference type="InterPro" id="IPR016047">
    <property type="entry name" value="M23ase_b-sheet_dom"/>
</dbReference>